<feature type="transmembrane region" description="Helical" evidence="1">
    <location>
        <begin position="76"/>
        <end position="95"/>
    </location>
</feature>
<feature type="transmembrane region" description="Helical" evidence="1">
    <location>
        <begin position="107"/>
        <end position="130"/>
    </location>
</feature>
<keyword evidence="1" id="KW-1133">Transmembrane helix</keyword>
<organism evidence="2">
    <name type="scientific">uncultured Sporomusa sp</name>
    <dbReference type="NCBI Taxonomy" id="307249"/>
    <lineage>
        <taxon>Bacteria</taxon>
        <taxon>Bacillati</taxon>
        <taxon>Bacillota</taxon>
        <taxon>Negativicutes</taxon>
        <taxon>Selenomonadales</taxon>
        <taxon>Sporomusaceae</taxon>
        <taxon>Sporomusa</taxon>
        <taxon>environmental samples</taxon>
    </lineage>
</organism>
<gene>
    <name evidence="2" type="ORF">KL86SPO_40447</name>
</gene>
<protein>
    <recommendedName>
        <fullName evidence="3">DUF998 domain-containing protein</fullName>
    </recommendedName>
</protein>
<dbReference type="RefSeq" id="WP_288184786.1">
    <property type="nucleotide sequence ID" value="NZ_LT608335.1"/>
</dbReference>
<feature type="transmembrane region" description="Helical" evidence="1">
    <location>
        <begin position="12"/>
        <end position="35"/>
    </location>
</feature>
<feature type="transmembrane region" description="Helical" evidence="1">
    <location>
        <begin position="206"/>
        <end position="227"/>
    </location>
</feature>
<evidence type="ECO:0000313" key="2">
    <source>
        <dbReference type="EMBL" id="SCM81962.1"/>
    </source>
</evidence>
<keyword evidence="1" id="KW-0472">Membrane</keyword>
<evidence type="ECO:0008006" key="3">
    <source>
        <dbReference type="Google" id="ProtNLM"/>
    </source>
</evidence>
<reference evidence="2" key="1">
    <citation type="submission" date="2016-08" db="EMBL/GenBank/DDBJ databases">
        <authorList>
            <person name="Seilhamer J.J."/>
        </authorList>
    </citation>
    <scope>NUCLEOTIDE SEQUENCE</scope>
    <source>
        <strain evidence="2">86</strain>
    </source>
</reference>
<dbReference type="AlphaFoldDB" id="A0A212LWR2"/>
<keyword evidence="1" id="KW-0812">Transmembrane</keyword>
<evidence type="ECO:0000256" key="1">
    <source>
        <dbReference type="SAM" id="Phobius"/>
    </source>
</evidence>
<feature type="transmembrane region" description="Helical" evidence="1">
    <location>
        <begin position="175"/>
        <end position="194"/>
    </location>
</feature>
<feature type="transmembrane region" description="Helical" evidence="1">
    <location>
        <begin position="142"/>
        <end position="163"/>
    </location>
</feature>
<name>A0A212LWR2_9FIRM</name>
<accession>A0A212LWR2</accession>
<proteinExistence type="predicted"/>
<dbReference type="EMBL" id="FMJE01000004">
    <property type="protein sequence ID" value="SCM81962.1"/>
    <property type="molecule type" value="Genomic_DNA"/>
</dbReference>
<sequence>MHDTNLQSFPRPLAGLTVPGLVGAAGAGIVGNMVAATLHTRARPGDLTLLSMDLLETVLPGEQLDVTGYRLEDTSLTAAAVITAILFLPLVLLYFRFALRPAWEEKAALAAKIAAGGTLAFIASLLAAAGDFQEQDAWLMSVIPHTVAAVTCAASAAMSLLLLRQPTIRAMTPSWLLFLSAAAAGLVALAYLGVAVTSLDSESENIFFTLPLMIGLYAVVSLSALVYRDERV</sequence>